<feature type="domain" description="Phosphotransferase system EIIC" evidence="9">
    <location>
        <begin position="30"/>
        <end position="330"/>
    </location>
</feature>
<evidence type="ECO:0000256" key="3">
    <source>
        <dbReference type="ARBA" id="ARBA00022475"/>
    </source>
</evidence>
<dbReference type="Proteomes" id="UP000239863">
    <property type="component" value="Unassembled WGS sequence"/>
</dbReference>
<evidence type="ECO:0000313" key="10">
    <source>
        <dbReference type="EMBL" id="PPK48313.1"/>
    </source>
</evidence>
<evidence type="ECO:0000256" key="8">
    <source>
        <dbReference type="SAM" id="Phobius"/>
    </source>
</evidence>
<gene>
    <name evidence="10" type="ORF">BD821_10874</name>
</gene>
<feature type="transmembrane region" description="Helical" evidence="8">
    <location>
        <begin position="133"/>
        <end position="153"/>
    </location>
</feature>
<evidence type="ECO:0000256" key="4">
    <source>
        <dbReference type="ARBA" id="ARBA00022597"/>
    </source>
</evidence>
<dbReference type="STRING" id="37659.GCA_000703125_00520"/>
<evidence type="ECO:0000256" key="6">
    <source>
        <dbReference type="ARBA" id="ARBA00022989"/>
    </source>
</evidence>
<dbReference type="GO" id="GO:0009401">
    <property type="term" value="P:phosphoenolpyruvate-dependent sugar phosphotransferase system"/>
    <property type="evidence" value="ECO:0007669"/>
    <property type="project" value="InterPro"/>
</dbReference>
<reference evidence="10 11" key="1">
    <citation type="submission" date="2018-02" db="EMBL/GenBank/DDBJ databases">
        <title>Genomic Encyclopedia of Archaeal and Bacterial Type Strains, Phase II (KMG-II): from individual species to whole genera.</title>
        <authorList>
            <person name="Goeker M."/>
        </authorList>
    </citation>
    <scope>NUCLEOTIDE SEQUENCE [LARGE SCALE GENOMIC DNA]</scope>
    <source>
        <strain evidence="10 11">DSM 15099</strain>
    </source>
</reference>
<comment type="subcellular location">
    <subcellularLocation>
        <location evidence="1">Cell membrane</location>
        <topology evidence="1">Multi-pass membrane protein</topology>
    </subcellularLocation>
</comment>
<accession>A0A2S6FXW5</accession>
<name>A0A2S6FXW5_9CLOT</name>
<dbReference type="PANTHER" id="PTHR40063:SF1">
    <property type="entry name" value="MEMBRANE PROTEIN"/>
    <property type="match status" value="1"/>
</dbReference>
<evidence type="ECO:0000256" key="7">
    <source>
        <dbReference type="ARBA" id="ARBA00023136"/>
    </source>
</evidence>
<dbReference type="AlphaFoldDB" id="A0A2S6FXW5"/>
<sequence>MMDIIIGIGLLLFTLALFSLFSFKAPKGNKAMSGLANAAVATFLVEAIHKYISGDLLNLSFLRQVGESSGSMGGVAAAILVPIAMGVNPIYAVVAGVALGGYGILPGFVAGYIVGLVAPIIEKKLPEGLDTIVGALVIAPLARVIALGVDPIVNSTLISIGEMISTAAQQSPYVMGFLLGGIMKITCTSPLSSMALTAMIGLQGLAMGIASIACVGGSFTNGIIFKKLKLGNKSNVIAVMLEPLTQAHIITKHPIPIYCSNFLGGGLAGLAAAYFKIINNAPGTASPIPGLLAPFGFNDPIKVILAIAFAIAGGTIAGLLGSAVFKNYGKSKKVASEETDELGMEDKVTA</sequence>
<keyword evidence="2" id="KW-0813">Transport</keyword>
<dbReference type="EMBL" id="PTIS01000008">
    <property type="protein sequence ID" value="PPK48313.1"/>
    <property type="molecule type" value="Genomic_DNA"/>
</dbReference>
<organism evidence="10 11">
    <name type="scientific">Clostridium algidicarnis DSM 15099</name>
    <dbReference type="NCBI Taxonomy" id="1121295"/>
    <lineage>
        <taxon>Bacteria</taxon>
        <taxon>Bacillati</taxon>
        <taxon>Bacillota</taxon>
        <taxon>Clostridia</taxon>
        <taxon>Eubacteriales</taxon>
        <taxon>Clostridiaceae</taxon>
        <taxon>Clostridium</taxon>
    </lineage>
</organism>
<keyword evidence="5 8" id="KW-0812">Transmembrane</keyword>
<dbReference type="Pfam" id="PF13303">
    <property type="entry name" value="PTS_EIIC_2"/>
    <property type="match status" value="1"/>
</dbReference>
<feature type="transmembrane region" description="Helical" evidence="8">
    <location>
        <begin position="100"/>
        <end position="121"/>
    </location>
</feature>
<evidence type="ECO:0000313" key="11">
    <source>
        <dbReference type="Proteomes" id="UP000239863"/>
    </source>
</evidence>
<keyword evidence="7 8" id="KW-0472">Membrane</keyword>
<dbReference type="GO" id="GO:0005886">
    <property type="term" value="C:plasma membrane"/>
    <property type="evidence" value="ECO:0007669"/>
    <property type="project" value="UniProtKB-SubCell"/>
</dbReference>
<keyword evidence="3" id="KW-1003">Cell membrane</keyword>
<keyword evidence="6 8" id="KW-1133">Transmembrane helix</keyword>
<feature type="transmembrane region" description="Helical" evidence="8">
    <location>
        <begin position="204"/>
        <end position="225"/>
    </location>
</feature>
<keyword evidence="10" id="KW-0808">Transferase</keyword>
<feature type="transmembrane region" description="Helical" evidence="8">
    <location>
        <begin position="173"/>
        <end position="192"/>
    </location>
</feature>
<comment type="caution">
    <text evidence="10">The sequence shown here is derived from an EMBL/GenBank/DDBJ whole genome shotgun (WGS) entry which is preliminary data.</text>
</comment>
<proteinExistence type="predicted"/>
<dbReference type="InterPro" id="IPR003352">
    <property type="entry name" value="PTS_EIIC"/>
</dbReference>
<dbReference type="GO" id="GO:0008982">
    <property type="term" value="F:protein-N(PI)-phosphohistidine-sugar phosphotransferase activity"/>
    <property type="evidence" value="ECO:0007669"/>
    <property type="project" value="InterPro"/>
</dbReference>
<feature type="transmembrane region" description="Helical" evidence="8">
    <location>
        <begin position="73"/>
        <end position="94"/>
    </location>
</feature>
<evidence type="ECO:0000256" key="5">
    <source>
        <dbReference type="ARBA" id="ARBA00022692"/>
    </source>
</evidence>
<feature type="transmembrane region" description="Helical" evidence="8">
    <location>
        <begin position="303"/>
        <end position="325"/>
    </location>
</feature>
<dbReference type="PANTHER" id="PTHR40063">
    <property type="entry name" value="MEMBRANE PROTEIN-RELATED"/>
    <property type="match status" value="1"/>
</dbReference>
<evidence type="ECO:0000256" key="1">
    <source>
        <dbReference type="ARBA" id="ARBA00004651"/>
    </source>
</evidence>
<evidence type="ECO:0000256" key="2">
    <source>
        <dbReference type="ARBA" id="ARBA00022448"/>
    </source>
</evidence>
<protein>
    <submittedName>
        <fullName evidence="10">Fructose-specific phosphotransferase system IIC component</fullName>
    </submittedName>
</protein>
<keyword evidence="4" id="KW-0762">Sugar transport</keyword>
<feature type="transmembrane region" description="Helical" evidence="8">
    <location>
        <begin position="32"/>
        <end position="52"/>
    </location>
</feature>
<evidence type="ECO:0000259" key="9">
    <source>
        <dbReference type="Pfam" id="PF13303"/>
    </source>
</evidence>